<name>A0A545APV7_9ACTN</name>
<dbReference type="InParanoid" id="A0A545APV7"/>
<dbReference type="GO" id="GO:0006083">
    <property type="term" value="P:acetate metabolic process"/>
    <property type="evidence" value="ECO:0007669"/>
    <property type="project" value="InterPro"/>
</dbReference>
<dbReference type="EMBL" id="VIRS01000013">
    <property type="protein sequence ID" value="TQS43346.1"/>
    <property type="molecule type" value="Genomic_DNA"/>
</dbReference>
<dbReference type="Gene3D" id="3.30.750.70">
    <property type="entry name" value="4-hydroxybutyrate coenzyme like domains"/>
    <property type="match status" value="1"/>
</dbReference>
<dbReference type="Gene3D" id="3.40.1080.20">
    <property type="entry name" value="Acetyl-CoA hydrolase/transferase C-terminal domain"/>
    <property type="match status" value="1"/>
</dbReference>
<keyword evidence="5" id="KW-0378">Hydrolase</keyword>
<accession>A0A545APV7</accession>
<dbReference type="Pfam" id="PF02550">
    <property type="entry name" value="AcetylCoA_hydro"/>
    <property type="match status" value="1"/>
</dbReference>
<feature type="domain" description="Acetyl-CoA hydrolase/transferase C-terminal" evidence="4">
    <location>
        <begin position="257"/>
        <end position="408"/>
    </location>
</feature>
<dbReference type="SUPFAM" id="SSF100950">
    <property type="entry name" value="NagB/RpiA/CoA transferase-like"/>
    <property type="match status" value="2"/>
</dbReference>
<dbReference type="PANTHER" id="PTHR21432">
    <property type="entry name" value="ACETYL-COA HYDROLASE-RELATED"/>
    <property type="match status" value="1"/>
</dbReference>
<evidence type="ECO:0000256" key="2">
    <source>
        <dbReference type="ARBA" id="ARBA00022679"/>
    </source>
</evidence>
<dbReference type="InterPro" id="IPR037171">
    <property type="entry name" value="NagB/RpiA_transferase-like"/>
</dbReference>
<dbReference type="Pfam" id="PF13336">
    <property type="entry name" value="AcetylCoA_hyd_C"/>
    <property type="match status" value="1"/>
</dbReference>
<organism evidence="5 6">
    <name type="scientific">Cryptosporangium phraense</name>
    <dbReference type="NCBI Taxonomy" id="2593070"/>
    <lineage>
        <taxon>Bacteria</taxon>
        <taxon>Bacillati</taxon>
        <taxon>Actinomycetota</taxon>
        <taxon>Actinomycetes</taxon>
        <taxon>Cryptosporangiales</taxon>
        <taxon>Cryptosporangiaceae</taxon>
        <taxon>Cryptosporangium</taxon>
    </lineage>
</organism>
<evidence type="ECO:0000313" key="5">
    <source>
        <dbReference type="EMBL" id="TQS43346.1"/>
    </source>
</evidence>
<dbReference type="Proteomes" id="UP000317982">
    <property type="component" value="Unassembled WGS sequence"/>
</dbReference>
<dbReference type="InterPro" id="IPR003702">
    <property type="entry name" value="ActCoA_hydro_N"/>
</dbReference>
<keyword evidence="6" id="KW-1185">Reference proteome</keyword>
<dbReference type="InterPro" id="IPR026888">
    <property type="entry name" value="AcetylCoA_hyd_C"/>
</dbReference>
<dbReference type="RefSeq" id="WP_142706044.1">
    <property type="nucleotide sequence ID" value="NZ_VIRS01000013.1"/>
</dbReference>
<proteinExistence type="inferred from homology"/>
<dbReference type="PANTHER" id="PTHR21432:SF20">
    <property type="entry name" value="ACETYL-COA HYDROLASE"/>
    <property type="match status" value="1"/>
</dbReference>
<comment type="caution">
    <text evidence="5">The sequence shown here is derived from an EMBL/GenBank/DDBJ whole genome shotgun (WGS) entry which is preliminary data.</text>
</comment>
<feature type="domain" description="Acetyl-CoA hydrolase/transferase N-terminal" evidence="3">
    <location>
        <begin position="8"/>
        <end position="152"/>
    </location>
</feature>
<evidence type="ECO:0000313" key="6">
    <source>
        <dbReference type="Proteomes" id="UP000317982"/>
    </source>
</evidence>
<evidence type="ECO:0000259" key="3">
    <source>
        <dbReference type="Pfam" id="PF02550"/>
    </source>
</evidence>
<comment type="similarity">
    <text evidence="1">Belongs to the acetyl-CoA hydrolase/transferase family.</text>
</comment>
<keyword evidence="2" id="KW-0808">Transferase</keyword>
<dbReference type="GO" id="GO:0016787">
    <property type="term" value="F:hydrolase activity"/>
    <property type="evidence" value="ECO:0007669"/>
    <property type="project" value="UniProtKB-KW"/>
</dbReference>
<evidence type="ECO:0000256" key="1">
    <source>
        <dbReference type="ARBA" id="ARBA00009632"/>
    </source>
</evidence>
<dbReference type="OrthoDB" id="9801795at2"/>
<dbReference type="InterPro" id="IPR038460">
    <property type="entry name" value="AcetylCoA_hyd_C_sf"/>
</dbReference>
<reference evidence="5 6" key="1">
    <citation type="submission" date="2019-07" db="EMBL/GenBank/DDBJ databases">
        <title>Cryptosporangium phraense sp. nov., isolated from plant litter.</title>
        <authorList>
            <person name="Suriyachadkun C."/>
        </authorList>
    </citation>
    <scope>NUCLEOTIDE SEQUENCE [LARGE SCALE GENOMIC DNA]</scope>
    <source>
        <strain evidence="5 6">A-T 5661</strain>
    </source>
</reference>
<gene>
    <name evidence="5" type="ORF">FL583_19085</name>
</gene>
<dbReference type="AlphaFoldDB" id="A0A545APV7"/>
<protein>
    <submittedName>
        <fullName evidence="5">Acetyl-CoA hydrolase</fullName>
    </submittedName>
</protein>
<dbReference type="GO" id="GO:0008775">
    <property type="term" value="F:acetate CoA-transferase activity"/>
    <property type="evidence" value="ECO:0007669"/>
    <property type="project" value="InterPro"/>
</dbReference>
<sequence length="416" mass="43423">MSVDLSRILRRGDRIVVGQACGEPTTLIEALIEQGAAIGDLSVFIATSFSGLITPAATKSFAVSSMGAIGALRALAAEHRLDVIPTHVSRVGLLIVAGTLPCDVAFVQVSPANERGEHSLGLISDHVHAAVAAARVVVAEVNDQVPFTYGAVMPASAIDHAVPVSRPPVEVEPSRIGPTDAAIGEHVAAFVEDGAVLQMGVGAVPDAVLRLLRGRRDLGVHSGMVGDSLVDLVEAGVVTNARKPIDTGVTICGALIGTRRLYDFADRNPGLRMCPATYTHDATVLARLERLVTINSAVEVDLTGQVNAEQTGTAYLGGTGGQVDFVRAGLRSPGGRSVIALPSTARRGTVSRITARLQGPVTTARSDVDVVVTEFGAAELAGRSIADRARRLVEIAHPDFREELGREASVLARRGY</sequence>
<evidence type="ECO:0000259" key="4">
    <source>
        <dbReference type="Pfam" id="PF13336"/>
    </source>
</evidence>
<dbReference type="InterPro" id="IPR046433">
    <property type="entry name" value="ActCoA_hydro"/>
</dbReference>
<dbReference type="Gene3D" id="3.40.1080.10">
    <property type="entry name" value="Glutaconate Coenzyme A-transferase"/>
    <property type="match status" value="1"/>
</dbReference>